<dbReference type="InterPro" id="IPR029058">
    <property type="entry name" value="AB_hydrolase_fold"/>
</dbReference>
<dbReference type="PANTHER" id="PTHR43358:SF4">
    <property type="entry name" value="ALPHA_BETA HYDROLASE FOLD-1 DOMAIN-CONTAINING PROTEIN"/>
    <property type="match status" value="1"/>
</dbReference>
<dbReference type="PANTHER" id="PTHR43358">
    <property type="entry name" value="ALPHA/BETA-HYDROLASE"/>
    <property type="match status" value="1"/>
</dbReference>
<dbReference type="SUPFAM" id="SSF53474">
    <property type="entry name" value="alpha/beta-Hydrolases"/>
    <property type="match status" value="1"/>
</dbReference>
<dbReference type="InterPro" id="IPR052920">
    <property type="entry name" value="DNA-binding_regulatory"/>
</dbReference>
<organism evidence="3 4">
    <name type="scientific">Natranaerovirga pectinivora</name>
    <dbReference type="NCBI Taxonomy" id="682400"/>
    <lineage>
        <taxon>Bacteria</taxon>
        <taxon>Bacillati</taxon>
        <taxon>Bacillota</taxon>
        <taxon>Clostridia</taxon>
        <taxon>Lachnospirales</taxon>
        <taxon>Natranaerovirgaceae</taxon>
        <taxon>Natranaerovirga</taxon>
    </lineage>
</organism>
<sequence>MKDFFLKFIWVLFLPLSVLYMVAFVVAKKIICPPLLEYNFFLTEDIKEMEFDKNKKIMDFKPDTFFLSSTDGKPLRCRYYNFEKNKVIIMCHGWTANMCNYLKHIPLFYSLGYNVLLYDQRYHGESGGKCTTFGYHEKNDLGKIVRWVEENKKPQQVGLYGKSMGAATIIQYLAITDKISFAIVDCPYSDLCEQFTSVLKRACPYLPPRLMLLMGNIFFRLKGNFNVKSVSPIQDIKKIDIPMLFIHGANDCFVPPEMSKKLYEAKKDKKHLLIVSDAPHADSYNISPKLYENIVKEFLNSYDLV</sequence>
<dbReference type="RefSeq" id="WP_132252602.1">
    <property type="nucleotide sequence ID" value="NZ_SMAL01000006.1"/>
</dbReference>
<protein>
    <recommendedName>
        <fullName evidence="5">Serine aminopeptidase S33 domain-containing protein</fullName>
    </recommendedName>
</protein>
<proteinExistence type="predicted"/>
<dbReference type="InterPro" id="IPR005645">
    <property type="entry name" value="FSH-like_dom"/>
</dbReference>
<evidence type="ECO:0000259" key="1">
    <source>
        <dbReference type="Pfam" id="PF00561"/>
    </source>
</evidence>
<dbReference type="Pfam" id="PF03959">
    <property type="entry name" value="FSH1"/>
    <property type="match status" value="1"/>
</dbReference>
<reference evidence="3 4" key="1">
    <citation type="submission" date="2019-03" db="EMBL/GenBank/DDBJ databases">
        <title>Genomic Encyclopedia of Type Strains, Phase IV (KMG-IV): sequencing the most valuable type-strain genomes for metagenomic binning, comparative biology and taxonomic classification.</title>
        <authorList>
            <person name="Goeker M."/>
        </authorList>
    </citation>
    <scope>NUCLEOTIDE SEQUENCE [LARGE SCALE GENOMIC DNA]</scope>
    <source>
        <strain evidence="3 4">DSM 24629</strain>
    </source>
</reference>
<dbReference type="EMBL" id="SMAL01000006">
    <property type="protein sequence ID" value="TCT14316.1"/>
    <property type="molecule type" value="Genomic_DNA"/>
</dbReference>
<dbReference type="OrthoDB" id="9776685at2"/>
<keyword evidence="4" id="KW-1185">Reference proteome</keyword>
<feature type="domain" description="AB hydrolase-1" evidence="1">
    <location>
        <begin position="87"/>
        <end position="189"/>
    </location>
</feature>
<dbReference type="Proteomes" id="UP000294902">
    <property type="component" value="Unassembled WGS sequence"/>
</dbReference>
<comment type="caution">
    <text evidence="3">The sequence shown here is derived from an EMBL/GenBank/DDBJ whole genome shotgun (WGS) entry which is preliminary data.</text>
</comment>
<evidence type="ECO:0000313" key="4">
    <source>
        <dbReference type="Proteomes" id="UP000294902"/>
    </source>
</evidence>
<gene>
    <name evidence="3" type="ORF">EDC18_106114</name>
</gene>
<accession>A0A4R3MJS9</accession>
<name>A0A4R3MJS9_9FIRM</name>
<feature type="domain" description="Serine hydrolase" evidence="2">
    <location>
        <begin position="235"/>
        <end position="273"/>
    </location>
</feature>
<evidence type="ECO:0008006" key="5">
    <source>
        <dbReference type="Google" id="ProtNLM"/>
    </source>
</evidence>
<dbReference type="InterPro" id="IPR000073">
    <property type="entry name" value="AB_hydrolase_1"/>
</dbReference>
<evidence type="ECO:0000259" key="2">
    <source>
        <dbReference type="Pfam" id="PF03959"/>
    </source>
</evidence>
<dbReference type="AlphaFoldDB" id="A0A4R3MJS9"/>
<dbReference type="Pfam" id="PF00561">
    <property type="entry name" value="Abhydrolase_1"/>
    <property type="match status" value="1"/>
</dbReference>
<evidence type="ECO:0000313" key="3">
    <source>
        <dbReference type="EMBL" id="TCT14316.1"/>
    </source>
</evidence>
<dbReference type="Gene3D" id="3.40.50.1820">
    <property type="entry name" value="alpha/beta hydrolase"/>
    <property type="match status" value="1"/>
</dbReference>